<feature type="region of interest" description="Disordered" evidence="1">
    <location>
        <begin position="30"/>
        <end position="75"/>
    </location>
</feature>
<dbReference type="Proteomes" id="UP000256645">
    <property type="component" value="Unassembled WGS sequence"/>
</dbReference>
<dbReference type="EMBL" id="PDLM01000012">
    <property type="protein sequence ID" value="RDW64744.1"/>
    <property type="molecule type" value="Genomic_DNA"/>
</dbReference>
<gene>
    <name evidence="2" type="ORF">BP6252_10395</name>
</gene>
<accession>A0A3D8QT99</accession>
<organism evidence="2 3">
    <name type="scientific">Coleophoma cylindrospora</name>
    <dbReference type="NCBI Taxonomy" id="1849047"/>
    <lineage>
        <taxon>Eukaryota</taxon>
        <taxon>Fungi</taxon>
        <taxon>Dikarya</taxon>
        <taxon>Ascomycota</taxon>
        <taxon>Pezizomycotina</taxon>
        <taxon>Leotiomycetes</taxon>
        <taxon>Helotiales</taxon>
        <taxon>Dermateaceae</taxon>
        <taxon>Coleophoma</taxon>
    </lineage>
</organism>
<evidence type="ECO:0000313" key="2">
    <source>
        <dbReference type="EMBL" id="RDW64744.1"/>
    </source>
</evidence>
<comment type="caution">
    <text evidence="2">The sequence shown here is derived from an EMBL/GenBank/DDBJ whole genome shotgun (WGS) entry which is preliminary data.</text>
</comment>
<reference evidence="2 3" key="1">
    <citation type="journal article" date="2018" name="IMA Fungus">
        <title>IMA Genome-F 9: Draft genome sequence of Annulohypoxylon stygium, Aspergillus mulundensis, Berkeleyomyces basicola (syn. Thielaviopsis basicola), Ceratocystis smalleyi, two Cercospora beticola strains, Coleophoma cylindrospora, Fusarium fracticaudum, Phialophora cf. hyalina, and Morchella septimelata.</title>
        <authorList>
            <person name="Wingfield B.D."/>
            <person name="Bills G.F."/>
            <person name="Dong Y."/>
            <person name="Huang W."/>
            <person name="Nel W.J."/>
            <person name="Swalarsk-Parry B.S."/>
            <person name="Vaghefi N."/>
            <person name="Wilken P.M."/>
            <person name="An Z."/>
            <person name="de Beer Z.W."/>
            <person name="De Vos L."/>
            <person name="Chen L."/>
            <person name="Duong T.A."/>
            <person name="Gao Y."/>
            <person name="Hammerbacher A."/>
            <person name="Kikkert J.R."/>
            <person name="Li Y."/>
            <person name="Li H."/>
            <person name="Li K."/>
            <person name="Li Q."/>
            <person name="Liu X."/>
            <person name="Ma X."/>
            <person name="Naidoo K."/>
            <person name="Pethybridge S.J."/>
            <person name="Sun J."/>
            <person name="Steenkamp E.T."/>
            <person name="van der Nest M.A."/>
            <person name="van Wyk S."/>
            <person name="Wingfield M.J."/>
            <person name="Xiong C."/>
            <person name="Yue Q."/>
            <person name="Zhang X."/>
        </authorList>
    </citation>
    <scope>NUCLEOTIDE SEQUENCE [LARGE SCALE GENOMIC DNA]</scope>
    <source>
        <strain evidence="2 3">BP6252</strain>
    </source>
</reference>
<dbReference type="AlphaFoldDB" id="A0A3D8QT99"/>
<protein>
    <submittedName>
        <fullName evidence="2">Uncharacterized protein</fullName>
    </submittedName>
</protein>
<dbReference type="OrthoDB" id="2013972at2759"/>
<feature type="compositionally biased region" description="Basic and acidic residues" evidence="1">
    <location>
        <begin position="34"/>
        <end position="46"/>
    </location>
</feature>
<name>A0A3D8QT99_9HELO</name>
<proteinExistence type="predicted"/>
<evidence type="ECO:0000256" key="1">
    <source>
        <dbReference type="SAM" id="MobiDB-lite"/>
    </source>
</evidence>
<sequence>MVSSSMADTARQSALLNLKACTVLTSGLSAVDESSLKERGAPERHASQKRTLGVSVNSQDDDSAAEEDRTGSWSRVRKFRSHTLDVERERLEIQHEIWLITTQNKLFLAPLAAPGAILDFATGTGNWAIESGSPEIP</sequence>
<evidence type="ECO:0000313" key="3">
    <source>
        <dbReference type="Proteomes" id="UP000256645"/>
    </source>
</evidence>
<keyword evidence="3" id="KW-1185">Reference proteome</keyword>